<name>A0ABQ8A1G2_BRANA</name>
<evidence type="ECO:0000259" key="3">
    <source>
        <dbReference type="Pfam" id="PF00501"/>
    </source>
</evidence>
<evidence type="ECO:0000313" key="4">
    <source>
        <dbReference type="EMBL" id="KAH0886352.1"/>
    </source>
</evidence>
<reference evidence="4 5" key="1">
    <citation type="submission" date="2021-05" db="EMBL/GenBank/DDBJ databases">
        <title>Genome Assembly of Synthetic Allotetraploid Brassica napus Reveals Homoeologous Exchanges between Subgenomes.</title>
        <authorList>
            <person name="Davis J.T."/>
        </authorList>
    </citation>
    <scope>NUCLEOTIDE SEQUENCE [LARGE SCALE GENOMIC DNA]</scope>
    <source>
        <strain evidence="5">cv. Da-Ae</strain>
        <tissue evidence="4">Seedling</tissue>
    </source>
</reference>
<organism evidence="4 5">
    <name type="scientific">Brassica napus</name>
    <name type="common">Rape</name>
    <dbReference type="NCBI Taxonomy" id="3708"/>
    <lineage>
        <taxon>Eukaryota</taxon>
        <taxon>Viridiplantae</taxon>
        <taxon>Streptophyta</taxon>
        <taxon>Embryophyta</taxon>
        <taxon>Tracheophyta</taxon>
        <taxon>Spermatophyta</taxon>
        <taxon>Magnoliopsida</taxon>
        <taxon>eudicotyledons</taxon>
        <taxon>Gunneridae</taxon>
        <taxon>Pentapetalae</taxon>
        <taxon>rosids</taxon>
        <taxon>malvids</taxon>
        <taxon>Brassicales</taxon>
        <taxon>Brassicaceae</taxon>
        <taxon>Brassiceae</taxon>
        <taxon>Brassica</taxon>
    </lineage>
</organism>
<dbReference type="SUPFAM" id="SSF56801">
    <property type="entry name" value="Acetyl-CoA synthetase-like"/>
    <property type="match status" value="1"/>
</dbReference>
<dbReference type="InterPro" id="IPR000873">
    <property type="entry name" value="AMP-dep_synth/lig_dom"/>
</dbReference>
<protein>
    <recommendedName>
        <fullName evidence="3">AMP-dependent synthetase/ligase domain-containing protein</fullName>
    </recommendedName>
</protein>
<keyword evidence="5" id="KW-1185">Reference proteome</keyword>
<dbReference type="PANTHER" id="PTHR43272:SF70">
    <property type="entry name" value="LONG-CHAIN-FATTY-ACID--COA LIGASE"/>
    <property type="match status" value="1"/>
</dbReference>
<evidence type="ECO:0000256" key="1">
    <source>
        <dbReference type="ARBA" id="ARBA00001946"/>
    </source>
</evidence>
<dbReference type="EMBL" id="JAGKQM010000014">
    <property type="protein sequence ID" value="KAH0886352.1"/>
    <property type="molecule type" value="Genomic_DNA"/>
</dbReference>
<proteinExistence type="predicted"/>
<dbReference type="InterPro" id="IPR042099">
    <property type="entry name" value="ANL_N_sf"/>
</dbReference>
<comment type="cofactor">
    <cofactor evidence="1">
        <name>Mg(2+)</name>
        <dbReference type="ChEBI" id="CHEBI:18420"/>
    </cofactor>
</comment>
<sequence length="199" mass="21861">MMVKSSGGMKERLFNAAYNSKKQALLNGKNASAIWDRLVFNKIKDKLGGRVRFMTSGASPMSPEVMEFMKICFGARVLEGYGMTETACVISGMDEGDNLIGHVGSPNPACDVVGQIHSVQGSGLTKETTRVVIRLLIDPREVVMKMDGFTLEIYACGFREDVYRLLTGALIVIHCFTSNYKCVGSQTLTPLLYLNRESS</sequence>
<comment type="caution">
    <text evidence="4">The sequence shown here is derived from an EMBL/GenBank/DDBJ whole genome shotgun (WGS) entry which is preliminary data.</text>
</comment>
<dbReference type="Proteomes" id="UP000824890">
    <property type="component" value="Unassembled WGS sequence"/>
</dbReference>
<accession>A0ABQ8A1G2</accession>
<evidence type="ECO:0000256" key="2">
    <source>
        <dbReference type="ARBA" id="ARBA00004872"/>
    </source>
</evidence>
<dbReference type="Gene3D" id="3.40.50.12780">
    <property type="entry name" value="N-terminal domain of ligase-like"/>
    <property type="match status" value="1"/>
</dbReference>
<comment type="pathway">
    <text evidence="2">Lipid metabolism; fatty acid metabolism.</text>
</comment>
<gene>
    <name evidence="4" type="ORF">HID58_062448</name>
</gene>
<dbReference type="PANTHER" id="PTHR43272">
    <property type="entry name" value="LONG-CHAIN-FATTY-ACID--COA LIGASE"/>
    <property type="match status" value="1"/>
</dbReference>
<feature type="domain" description="AMP-dependent synthetase/ligase" evidence="3">
    <location>
        <begin position="33"/>
        <end position="112"/>
    </location>
</feature>
<evidence type="ECO:0000313" key="5">
    <source>
        <dbReference type="Proteomes" id="UP000824890"/>
    </source>
</evidence>
<dbReference type="Pfam" id="PF00501">
    <property type="entry name" value="AMP-binding"/>
    <property type="match status" value="1"/>
</dbReference>